<protein>
    <recommendedName>
        <fullName evidence="3">F-box domain-containing protein</fullName>
    </recommendedName>
</protein>
<organism evidence="1 2">
    <name type="scientific">Cylindrobasidium torrendii FP15055 ss-10</name>
    <dbReference type="NCBI Taxonomy" id="1314674"/>
    <lineage>
        <taxon>Eukaryota</taxon>
        <taxon>Fungi</taxon>
        <taxon>Dikarya</taxon>
        <taxon>Basidiomycota</taxon>
        <taxon>Agaricomycotina</taxon>
        <taxon>Agaricomycetes</taxon>
        <taxon>Agaricomycetidae</taxon>
        <taxon>Agaricales</taxon>
        <taxon>Marasmiineae</taxon>
        <taxon>Physalacriaceae</taxon>
        <taxon>Cylindrobasidium</taxon>
    </lineage>
</organism>
<evidence type="ECO:0000313" key="1">
    <source>
        <dbReference type="EMBL" id="KIY69379.1"/>
    </source>
</evidence>
<name>A0A0D7BH21_9AGAR</name>
<gene>
    <name evidence="1" type="ORF">CYLTODRAFT_230828</name>
</gene>
<dbReference type="OrthoDB" id="3260872at2759"/>
<dbReference type="Proteomes" id="UP000054007">
    <property type="component" value="Unassembled WGS sequence"/>
</dbReference>
<evidence type="ECO:0008006" key="3">
    <source>
        <dbReference type="Google" id="ProtNLM"/>
    </source>
</evidence>
<dbReference type="EMBL" id="KN880485">
    <property type="protein sequence ID" value="KIY69379.1"/>
    <property type="molecule type" value="Genomic_DNA"/>
</dbReference>
<keyword evidence="2" id="KW-1185">Reference proteome</keyword>
<dbReference type="AlphaFoldDB" id="A0A0D7BH21"/>
<sequence length="452" mass="50630">MEVEAKRLQDAATRRRGVLCASRRLPLEVLQSIFYYTIQFPPKATYLGTSDLGTEGSAYTWHKVEDVASMIWTLQLVCCGWRCAILNDAILWSFLSIQLPSTGCLVVSDARLALQLSRSRETPLKVAITMCNPGETPWIPPALTQTLLSCASRIVELHLILSQSIVLELTPLLKRLTSLCRIALHNTPFNDVGSAPVELHASPLQALSMQDYIDPLAFKCSWSHLSLLELRSTKNDRGYNGPSTECILSILRSTCYLQTLCLDLEYAGTVDHGTGLVTLHHLTQMFIECIDWAGYEDYEPLVALMQHIKFPALATLSVKLAHSDKEDFLDEEAFMAVVDCIKRSKPPLTVLHYTDGEIALEAIQALVCAAPRLEMLSTSVRAAYHLTDAFATMAWPMLRVLRIVGGTREVTKKDVQTLERYLVQAIRLRHLQDSELCRSIEEVDIIWSVREG</sequence>
<accession>A0A0D7BH21</accession>
<proteinExistence type="predicted"/>
<reference evidence="1 2" key="1">
    <citation type="journal article" date="2015" name="Fungal Genet. Biol.">
        <title>Evolution of novel wood decay mechanisms in Agaricales revealed by the genome sequences of Fistulina hepatica and Cylindrobasidium torrendii.</title>
        <authorList>
            <person name="Floudas D."/>
            <person name="Held B.W."/>
            <person name="Riley R."/>
            <person name="Nagy L.G."/>
            <person name="Koehler G."/>
            <person name="Ransdell A.S."/>
            <person name="Younus H."/>
            <person name="Chow J."/>
            <person name="Chiniquy J."/>
            <person name="Lipzen A."/>
            <person name="Tritt A."/>
            <person name="Sun H."/>
            <person name="Haridas S."/>
            <person name="LaButti K."/>
            <person name="Ohm R.A."/>
            <person name="Kues U."/>
            <person name="Blanchette R.A."/>
            <person name="Grigoriev I.V."/>
            <person name="Minto R.E."/>
            <person name="Hibbett D.S."/>
        </authorList>
    </citation>
    <scope>NUCLEOTIDE SEQUENCE [LARGE SCALE GENOMIC DNA]</scope>
    <source>
        <strain evidence="1 2">FP15055 ss-10</strain>
    </source>
</reference>
<evidence type="ECO:0000313" key="2">
    <source>
        <dbReference type="Proteomes" id="UP000054007"/>
    </source>
</evidence>